<dbReference type="Pfam" id="PF08589">
    <property type="entry name" value="ATG43"/>
    <property type="match status" value="1"/>
</dbReference>
<dbReference type="AlphaFoldDB" id="A0A395NWG0"/>
<name>A0A395NWG0_TRIAR</name>
<protein>
    <recommendedName>
        <fullName evidence="4">DUF1770-domain-containing protein</fullName>
    </recommendedName>
</protein>
<dbReference type="OrthoDB" id="2430343at2759"/>
<dbReference type="GO" id="GO:0140580">
    <property type="term" value="F:mitochondrion autophagosome adaptor activity"/>
    <property type="evidence" value="ECO:0007669"/>
    <property type="project" value="InterPro"/>
</dbReference>
<evidence type="ECO:0008006" key="4">
    <source>
        <dbReference type="Google" id="ProtNLM"/>
    </source>
</evidence>
<dbReference type="STRING" id="490622.A0A395NWG0"/>
<evidence type="ECO:0000313" key="2">
    <source>
        <dbReference type="EMBL" id="RFU80333.1"/>
    </source>
</evidence>
<reference evidence="2 3" key="1">
    <citation type="journal article" date="2018" name="PLoS Pathog.">
        <title>Evolution of structural diversity of trichothecenes, a family of toxins produced by plant pathogenic and entomopathogenic fungi.</title>
        <authorList>
            <person name="Proctor R.H."/>
            <person name="McCormick S.P."/>
            <person name="Kim H.S."/>
            <person name="Cardoza R.E."/>
            <person name="Stanley A.M."/>
            <person name="Lindo L."/>
            <person name="Kelly A."/>
            <person name="Brown D.W."/>
            <person name="Lee T."/>
            <person name="Vaughan M.M."/>
            <person name="Alexander N.J."/>
            <person name="Busman M."/>
            <person name="Gutierrez S."/>
        </authorList>
    </citation>
    <scope>NUCLEOTIDE SEQUENCE [LARGE SCALE GENOMIC DNA]</scope>
    <source>
        <strain evidence="2 3">IBT 40837</strain>
    </source>
</reference>
<evidence type="ECO:0000313" key="3">
    <source>
        <dbReference type="Proteomes" id="UP000266272"/>
    </source>
</evidence>
<proteinExistence type="predicted"/>
<dbReference type="PANTHER" id="PTHR38699">
    <property type="entry name" value="CHROMOSOME 1, WHOLE GENOME SHOTGUN SEQUENCE"/>
    <property type="match status" value="1"/>
</dbReference>
<dbReference type="GO" id="GO:0000423">
    <property type="term" value="P:mitophagy"/>
    <property type="evidence" value="ECO:0007669"/>
    <property type="project" value="InterPro"/>
</dbReference>
<dbReference type="PANTHER" id="PTHR38699:SF1">
    <property type="entry name" value="MITOPHAGY RECEPTOR ATG43"/>
    <property type="match status" value="1"/>
</dbReference>
<evidence type="ECO:0000256" key="1">
    <source>
        <dbReference type="SAM" id="MobiDB-lite"/>
    </source>
</evidence>
<accession>A0A395NWG0</accession>
<keyword evidence="3" id="KW-1185">Reference proteome</keyword>
<comment type="caution">
    <text evidence="2">The sequence shown here is derived from an EMBL/GenBank/DDBJ whole genome shotgun (WGS) entry which is preliminary data.</text>
</comment>
<gene>
    <name evidence="2" type="ORF">TARUN_1881</name>
</gene>
<feature type="region of interest" description="Disordered" evidence="1">
    <location>
        <begin position="1"/>
        <end position="28"/>
    </location>
</feature>
<dbReference type="InterPro" id="IPR013898">
    <property type="entry name" value="Atg43"/>
</dbReference>
<dbReference type="Proteomes" id="UP000266272">
    <property type="component" value="Unassembled WGS sequence"/>
</dbReference>
<dbReference type="EMBL" id="PXOA01000115">
    <property type="protein sequence ID" value="RFU80333.1"/>
    <property type="molecule type" value="Genomic_DNA"/>
</dbReference>
<organism evidence="2 3">
    <name type="scientific">Trichoderma arundinaceum</name>
    <dbReference type="NCBI Taxonomy" id="490622"/>
    <lineage>
        <taxon>Eukaryota</taxon>
        <taxon>Fungi</taxon>
        <taxon>Dikarya</taxon>
        <taxon>Ascomycota</taxon>
        <taxon>Pezizomycotina</taxon>
        <taxon>Sordariomycetes</taxon>
        <taxon>Hypocreomycetidae</taxon>
        <taxon>Hypocreales</taxon>
        <taxon>Hypocreaceae</taxon>
        <taxon>Trichoderma</taxon>
    </lineage>
</organism>
<sequence length="177" mass="20354">MASLPTELGSTIQAGHIRRHPDPRQDIAPSTAADRRQLVDIHSARRSDIDNDEDDIPYSVLRPPKRHYNLPPLPDLRFEQSYLHSIASADTWWKVLLITARDQVTHNLLGSLRLLTKLTGEQILMPLAQGVLLNLALVGWQHWNKNARVHGDSIGVRFRRWWFGVNNWKLPNSKKRI</sequence>